<dbReference type="GeneID" id="81398453"/>
<dbReference type="EMBL" id="JAPMSZ010000011">
    <property type="protein sequence ID" value="KAJ5084180.1"/>
    <property type="molecule type" value="Genomic_DNA"/>
</dbReference>
<dbReference type="Proteomes" id="UP001141434">
    <property type="component" value="Unassembled WGS sequence"/>
</dbReference>
<name>A0A9W9JWL7_9EURO</name>
<accession>A0A9W9JWL7</accession>
<reference evidence="1" key="2">
    <citation type="journal article" date="2023" name="IMA Fungus">
        <title>Comparative genomic study of the Penicillium genus elucidates a diverse pangenome and 15 lateral gene transfer events.</title>
        <authorList>
            <person name="Petersen C."/>
            <person name="Sorensen T."/>
            <person name="Nielsen M.R."/>
            <person name="Sondergaard T.E."/>
            <person name="Sorensen J.L."/>
            <person name="Fitzpatrick D.A."/>
            <person name="Frisvad J.C."/>
            <person name="Nielsen K.L."/>
        </authorList>
    </citation>
    <scope>NUCLEOTIDE SEQUENCE</scope>
    <source>
        <strain evidence="1">IBT 34128</strain>
    </source>
</reference>
<dbReference type="AlphaFoldDB" id="A0A9W9JWL7"/>
<dbReference type="RefSeq" id="XP_056507577.1">
    <property type="nucleotide sequence ID" value="XM_056659284.1"/>
</dbReference>
<sequence>MARHHHLSCSQKVSEPPMNLWNTTNVVAFRKSEKESDAIEQCCGLTTNIVTYKKDCFQFCSTQDNTTEVKSCIEDHGVDAKSYHNDKGGQSAANPMSKPAASLILLVVTSLIVGTF</sequence>
<reference evidence="1" key="1">
    <citation type="submission" date="2022-11" db="EMBL/GenBank/DDBJ databases">
        <authorList>
            <person name="Petersen C."/>
        </authorList>
    </citation>
    <scope>NUCLEOTIDE SEQUENCE</scope>
    <source>
        <strain evidence="1">IBT 34128</strain>
    </source>
</reference>
<gene>
    <name evidence="1" type="ORF">NUU61_008759</name>
</gene>
<proteinExistence type="predicted"/>
<organism evidence="1 2">
    <name type="scientific">Penicillium alfredii</name>
    <dbReference type="NCBI Taxonomy" id="1506179"/>
    <lineage>
        <taxon>Eukaryota</taxon>
        <taxon>Fungi</taxon>
        <taxon>Dikarya</taxon>
        <taxon>Ascomycota</taxon>
        <taxon>Pezizomycotina</taxon>
        <taxon>Eurotiomycetes</taxon>
        <taxon>Eurotiomycetidae</taxon>
        <taxon>Eurotiales</taxon>
        <taxon>Aspergillaceae</taxon>
        <taxon>Penicillium</taxon>
    </lineage>
</organism>
<protein>
    <submittedName>
        <fullName evidence="1">Uncharacterized protein</fullName>
    </submittedName>
</protein>
<dbReference type="OrthoDB" id="4386212at2759"/>
<evidence type="ECO:0000313" key="1">
    <source>
        <dbReference type="EMBL" id="KAJ5084180.1"/>
    </source>
</evidence>
<evidence type="ECO:0000313" key="2">
    <source>
        <dbReference type="Proteomes" id="UP001141434"/>
    </source>
</evidence>
<comment type="caution">
    <text evidence="1">The sequence shown here is derived from an EMBL/GenBank/DDBJ whole genome shotgun (WGS) entry which is preliminary data.</text>
</comment>
<keyword evidence="2" id="KW-1185">Reference proteome</keyword>